<comment type="caution">
    <text evidence="1">The sequence shown here is derived from an EMBL/GenBank/DDBJ whole genome shotgun (WGS) entry which is preliminary data.</text>
</comment>
<reference evidence="1" key="1">
    <citation type="journal article" date="2014" name="Int. J. Syst. Evol. Microbiol.">
        <title>Complete genome sequence of Corynebacterium casei LMG S-19264T (=DSM 44701T), isolated from a smear-ripened cheese.</title>
        <authorList>
            <consortium name="US DOE Joint Genome Institute (JGI-PGF)"/>
            <person name="Walter F."/>
            <person name="Albersmeier A."/>
            <person name="Kalinowski J."/>
            <person name="Ruckert C."/>
        </authorList>
    </citation>
    <scope>NUCLEOTIDE SEQUENCE</scope>
    <source>
        <strain evidence="1">CGMCC 1.12754</strain>
    </source>
</reference>
<reference evidence="1" key="2">
    <citation type="submission" date="2020-09" db="EMBL/GenBank/DDBJ databases">
        <authorList>
            <person name="Sun Q."/>
            <person name="Zhou Y."/>
        </authorList>
    </citation>
    <scope>NUCLEOTIDE SEQUENCE</scope>
    <source>
        <strain evidence="1">CGMCC 1.12754</strain>
    </source>
</reference>
<evidence type="ECO:0000313" key="2">
    <source>
        <dbReference type="Proteomes" id="UP000622860"/>
    </source>
</evidence>
<proteinExistence type="predicted"/>
<protein>
    <submittedName>
        <fullName evidence="1">Uncharacterized protein</fullName>
    </submittedName>
</protein>
<keyword evidence="2" id="KW-1185">Reference proteome</keyword>
<accession>A0A917M7C2</accession>
<name>A0A917M7C2_9BACI</name>
<dbReference type="AlphaFoldDB" id="A0A917M7C2"/>
<evidence type="ECO:0000313" key="1">
    <source>
        <dbReference type="EMBL" id="GGG82169.1"/>
    </source>
</evidence>
<dbReference type="RefSeq" id="WP_188456151.1">
    <property type="nucleotide sequence ID" value="NZ_BMFR01000014.1"/>
</dbReference>
<dbReference type="EMBL" id="BMFR01000014">
    <property type="protein sequence ID" value="GGG82169.1"/>
    <property type="molecule type" value="Genomic_DNA"/>
</dbReference>
<gene>
    <name evidence="1" type="ORF">GCM10011398_29550</name>
</gene>
<sequence length="165" mass="19370">MLKNTFIQTSPYPRFLINFIPQKRYVQNSKQTWNTWIGYSHNENYRECSGYSEGNEPTYVPCSTDENIRLYDQDGKSYKAEMIKGSPYIIPSDKHLNPSNTSLNRILDYKQLEAQTFDVNFNTDVYNFKDYGINEKLIFEDKIKSLNYDSDDDATYIGFENQDGI</sequence>
<organism evidence="1 2">
    <name type="scientific">Virgibacillus oceani</name>
    <dbReference type="NCBI Taxonomy" id="1479511"/>
    <lineage>
        <taxon>Bacteria</taxon>
        <taxon>Bacillati</taxon>
        <taxon>Bacillota</taxon>
        <taxon>Bacilli</taxon>
        <taxon>Bacillales</taxon>
        <taxon>Bacillaceae</taxon>
        <taxon>Virgibacillus</taxon>
    </lineage>
</organism>
<dbReference type="Proteomes" id="UP000622860">
    <property type="component" value="Unassembled WGS sequence"/>
</dbReference>